<comment type="catalytic activity">
    <reaction evidence="3">
        <text>8 isopentenyl diphosphate + (2E,6E)-farnesyl diphosphate = di-trans,octa-cis-undecaprenyl diphosphate + 8 diphosphate</text>
        <dbReference type="Rhea" id="RHEA:27551"/>
        <dbReference type="ChEBI" id="CHEBI:33019"/>
        <dbReference type="ChEBI" id="CHEBI:58405"/>
        <dbReference type="ChEBI" id="CHEBI:128769"/>
        <dbReference type="ChEBI" id="CHEBI:175763"/>
        <dbReference type="EC" id="2.5.1.31"/>
    </reaction>
</comment>
<feature type="binding site" evidence="3">
    <location>
        <position position="194"/>
    </location>
    <ligand>
        <name>substrate</name>
    </ligand>
</feature>
<proteinExistence type="inferred from homology"/>
<dbReference type="Proteomes" id="UP000298585">
    <property type="component" value="Chromosome"/>
</dbReference>
<reference evidence="4 5" key="2">
    <citation type="submission" date="2019-05" db="EMBL/GenBank/DDBJ databases">
        <title>Genome evolution of the obligate endosymbiont Buchnera aphidicola.</title>
        <authorList>
            <person name="Moran N.A."/>
        </authorList>
    </citation>
    <scope>NUCLEOTIDE SEQUENCE [LARGE SCALE GENOMIC DNA]</scope>
    <source>
        <strain evidence="4 5">Sav</strain>
    </source>
</reference>
<evidence type="ECO:0000256" key="1">
    <source>
        <dbReference type="ARBA" id="ARBA00022679"/>
    </source>
</evidence>
<feature type="binding site" evidence="3">
    <location>
        <position position="31"/>
    </location>
    <ligand>
        <name>substrate</name>
    </ligand>
</feature>
<accession>A0A4D6YI42</accession>
<evidence type="ECO:0000313" key="4">
    <source>
        <dbReference type="EMBL" id="QCI25450.1"/>
    </source>
</evidence>
<dbReference type="FunFam" id="3.40.1180.10:FF:000001">
    <property type="entry name" value="(2E,6E)-farnesyl-diphosphate-specific ditrans,polycis-undecaprenyl-diphosphate synthase"/>
    <property type="match status" value="1"/>
</dbReference>
<feature type="active site" description="Proton acceptor" evidence="3">
    <location>
        <position position="74"/>
    </location>
</feature>
<dbReference type="EMBL" id="CP034855">
    <property type="protein sequence ID" value="QCI25450.1"/>
    <property type="molecule type" value="Genomic_DNA"/>
</dbReference>
<organism evidence="4 5">
    <name type="scientific">Buchnera aphidicola</name>
    <name type="common">Sitobion avenae</name>
    <dbReference type="NCBI Taxonomy" id="571428"/>
    <lineage>
        <taxon>Bacteria</taxon>
        <taxon>Pseudomonadati</taxon>
        <taxon>Pseudomonadota</taxon>
        <taxon>Gammaproteobacteria</taxon>
        <taxon>Enterobacterales</taxon>
        <taxon>Erwiniaceae</taxon>
        <taxon>Buchnera</taxon>
    </lineage>
</organism>
<dbReference type="HAMAP" id="MF_01139">
    <property type="entry name" value="ISPT"/>
    <property type="match status" value="1"/>
</dbReference>
<feature type="binding site" evidence="3">
    <location>
        <begin position="71"/>
        <end position="73"/>
    </location>
    <ligand>
        <name>substrate</name>
    </ligand>
</feature>
<feature type="binding site" evidence="3">
    <location>
        <position position="26"/>
    </location>
    <ligand>
        <name>Mg(2+)</name>
        <dbReference type="ChEBI" id="CHEBI:18420"/>
    </ligand>
</feature>
<comment type="subunit">
    <text evidence="3">Homodimer.</text>
</comment>
<feature type="binding site" evidence="3">
    <location>
        <begin position="200"/>
        <end position="202"/>
    </location>
    <ligand>
        <name>substrate</name>
    </ligand>
</feature>
<feature type="binding site" evidence="3">
    <location>
        <position position="75"/>
    </location>
    <ligand>
        <name>substrate</name>
    </ligand>
</feature>
<dbReference type="RefSeq" id="WP_158338275.1">
    <property type="nucleotide sequence ID" value="NZ_CP034855.1"/>
</dbReference>
<evidence type="ECO:0000256" key="2">
    <source>
        <dbReference type="ARBA" id="ARBA00022723"/>
    </source>
</evidence>
<dbReference type="GO" id="GO:0016094">
    <property type="term" value="P:polyprenol biosynthetic process"/>
    <property type="evidence" value="ECO:0007669"/>
    <property type="project" value="TreeGrafter"/>
</dbReference>
<gene>
    <name evidence="3 4" type="primary">uppS</name>
    <name evidence="4" type="ORF">D9V77_01175</name>
</gene>
<dbReference type="NCBIfam" id="TIGR00055">
    <property type="entry name" value="uppS"/>
    <property type="match status" value="1"/>
</dbReference>
<evidence type="ECO:0000313" key="5">
    <source>
        <dbReference type="Proteomes" id="UP000298585"/>
    </source>
</evidence>
<dbReference type="GO" id="GO:0008360">
    <property type="term" value="P:regulation of cell shape"/>
    <property type="evidence" value="ECO:0007669"/>
    <property type="project" value="UniProtKB-KW"/>
</dbReference>
<feature type="binding site" evidence="3">
    <location>
        <position position="39"/>
    </location>
    <ligand>
        <name>substrate</name>
    </ligand>
</feature>
<dbReference type="GO" id="GO:0000287">
    <property type="term" value="F:magnesium ion binding"/>
    <property type="evidence" value="ECO:0007669"/>
    <property type="project" value="UniProtKB-UniRule"/>
</dbReference>
<comment type="similarity">
    <text evidence="3">Belongs to the UPP synthase family.</text>
</comment>
<sequence length="251" mass="29273">MKYKPLLEYKNKHQEISPYHVAIIMDGNGRWANQQGKIRILGHKEGFKAVRKAIKFSIKKKIKILTLYAFSSENWNRPLCEINSLMELFVFALDSEIKNLKKYNIKLKVIGDITYFNKKLQKSIYNAEQLTLNNTGLILNIAANYGGRWDIIKGVKKIINKVQQGVLQINNIKENTLTQHLSTRKLLPVDLVIRTGGEKRISNFLLWEIAYSELYFTDVLWPDFDHNIFQNAINSFISRERRFGGFKGYEK</sequence>
<dbReference type="EC" id="2.5.1.31" evidence="3"/>
<dbReference type="InterPro" id="IPR018520">
    <property type="entry name" value="UPP_synth-like_CS"/>
</dbReference>
<comment type="caution">
    <text evidence="3">Lacks conserved residue(s) required for the propagation of feature annotation.</text>
</comment>
<feature type="binding site" evidence="3">
    <location>
        <position position="213"/>
    </location>
    <ligand>
        <name>Mg(2+)</name>
        <dbReference type="ChEBI" id="CHEBI:18420"/>
    </ligand>
</feature>
<dbReference type="GO" id="GO:0071555">
    <property type="term" value="P:cell wall organization"/>
    <property type="evidence" value="ECO:0007669"/>
    <property type="project" value="UniProtKB-KW"/>
</dbReference>
<comment type="function">
    <text evidence="3">Catalyzes the sequential condensation of isopentenyl diphosphate (IPP) with (2E,6E)-farnesyl diphosphate (E,E-FPP) to yield (2Z,6Z,10Z,14Z,18Z,22Z,26Z,30Z,34E,38E)-undecaprenyl diphosphate (di-trans,octa-cis-UPP). UPP is the precursor of glycosyl carrier lipid in the biosynthesis of bacterial cell wall polysaccharide components such as peptidoglycan and lipopolysaccharide.</text>
</comment>
<keyword evidence="3" id="KW-0961">Cell wall biogenesis/degradation</keyword>
<dbReference type="GO" id="GO:0009252">
    <property type="term" value="P:peptidoglycan biosynthetic process"/>
    <property type="evidence" value="ECO:0007669"/>
    <property type="project" value="UniProtKB-UniRule"/>
</dbReference>
<dbReference type="Pfam" id="PF01255">
    <property type="entry name" value="Prenyltransf"/>
    <property type="match status" value="1"/>
</dbReference>
<feature type="binding site" evidence="3">
    <location>
        <begin position="27"/>
        <end position="30"/>
    </location>
    <ligand>
        <name>substrate</name>
    </ligand>
</feature>
<comment type="cofactor">
    <cofactor evidence="3">
        <name>Mg(2+)</name>
        <dbReference type="ChEBI" id="CHEBI:18420"/>
    </cofactor>
    <text evidence="3">Binds 2 magnesium ions per subunit.</text>
</comment>
<dbReference type="InterPro" id="IPR036424">
    <property type="entry name" value="UPP_synth-like_sf"/>
</dbReference>
<feature type="binding site" evidence="3">
    <location>
        <position position="77"/>
    </location>
    <ligand>
        <name>substrate</name>
    </ligand>
</feature>
<dbReference type="PROSITE" id="PS01066">
    <property type="entry name" value="UPP_SYNTHASE"/>
    <property type="match status" value="1"/>
</dbReference>
<evidence type="ECO:0000256" key="3">
    <source>
        <dbReference type="HAMAP-Rule" id="MF_01139"/>
    </source>
</evidence>
<keyword evidence="3" id="KW-0133">Cell shape</keyword>
<reference evidence="4 5" key="1">
    <citation type="submission" date="2018-12" db="EMBL/GenBank/DDBJ databases">
        <authorList>
            <person name="Chong R.A."/>
        </authorList>
    </citation>
    <scope>NUCLEOTIDE SEQUENCE [LARGE SCALE GENOMIC DNA]</scope>
    <source>
        <strain evidence="4 5">Sav</strain>
    </source>
</reference>
<dbReference type="SUPFAM" id="SSF64005">
    <property type="entry name" value="Undecaprenyl diphosphate synthase"/>
    <property type="match status" value="1"/>
</dbReference>
<feature type="binding site" evidence="3">
    <location>
        <position position="43"/>
    </location>
    <ligand>
        <name>substrate</name>
    </ligand>
</feature>
<dbReference type="OrthoDB" id="4191603at2"/>
<keyword evidence="2 3" id="KW-0479">Metal-binding</keyword>
<protein>
    <recommendedName>
        <fullName evidence="3">Ditrans,polycis-undecaprenyl-diphosphate synthase ((2E,6E)-farnesyl-diphosphate specific)</fullName>
        <ecNumber evidence="3">2.5.1.31</ecNumber>
    </recommendedName>
    <alternativeName>
        <fullName evidence="3">Ditrans,polycis-undecaprenylcistransferase</fullName>
    </alternativeName>
    <alternativeName>
        <fullName evidence="3">Undecaprenyl diphosphate synthase</fullName>
        <shortName evidence="3">UDS</shortName>
    </alternativeName>
    <alternativeName>
        <fullName evidence="3">Undecaprenyl pyrophosphate synthase</fullName>
        <shortName evidence="3">UPP synthase</shortName>
    </alternativeName>
</protein>
<dbReference type="PANTHER" id="PTHR10291">
    <property type="entry name" value="DEHYDRODOLICHYL DIPHOSPHATE SYNTHASE FAMILY MEMBER"/>
    <property type="match status" value="1"/>
</dbReference>
<keyword evidence="3" id="KW-0573">Peptidoglycan synthesis</keyword>
<dbReference type="CDD" id="cd00475">
    <property type="entry name" value="Cis_IPPS"/>
    <property type="match status" value="1"/>
</dbReference>
<dbReference type="PANTHER" id="PTHR10291:SF0">
    <property type="entry name" value="DEHYDRODOLICHYL DIPHOSPHATE SYNTHASE 2"/>
    <property type="match status" value="1"/>
</dbReference>
<dbReference type="GO" id="GO:0008834">
    <property type="term" value="F:ditrans,polycis-undecaprenyl-diphosphate synthase [(2E,6E)-farnesyl-diphosphate specific] activity"/>
    <property type="evidence" value="ECO:0007669"/>
    <property type="project" value="UniProtKB-UniRule"/>
</dbReference>
<dbReference type="GO" id="GO:0005829">
    <property type="term" value="C:cytosol"/>
    <property type="evidence" value="ECO:0007669"/>
    <property type="project" value="TreeGrafter"/>
</dbReference>
<keyword evidence="3" id="KW-0460">Magnesium</keyword>
<dbReference type="InterPro" id="IPR001441">
    <property type="entry name" value="UPP_synth-like"/>
</dbReference>
<dbReference type="AlphaFoldDB" id="A0A4D6YI42"/>
<dbReference type="Gene3D" id="3.40.1180.10">
    <property type="entry name" value="Decaprenyl diphosphate synthase-like"/>
    <property type="match status" value="1"/>
</dbReference>
<name>A0A4D6YI42_9GAMM</name>
<feature type="active site" evidence="3">
    <location>
        <position position="26"/>
    </location>
</feature>
<keyword evidence="1 3" id="KW-0808">Transferase</keyword>